<feature type="transmembrane region" description="Helical" evidence="2">
    <location>
        <begin position="4942"/>
        <end position="4959"/>
    </location>
</feature>
<dbReference type="VEuPathDB" id="TriTrypDB:BSAL_73275"/>
<evidence type="ECO:0000313" key="3">
    <source>
        <dbReference type="EMBL" id="CUG87180.1"/>
    </source>
</evidence>
<dbReference type="EMBL" id="CYKH01001464">
    <property type="protein sequence ID" value="CUG87180.1"/>
    <property type="molecule type" value="Genomic_DNA"/>
</dbReference>
<sequence>MMCAPCDSVSRAAQEVVSHREVRWLLLFPSSTVPHQCRRRSLSALIPPSSLALNVLVVVIALLFPPSVEAGCQSYDCPVPTCVEYTGNGDLMANSRARGVAQVLGTTGGLSTQSYNDSRLGKLATVVVASGSVKASSSSCSQGSLIVPPYDEDMYNLLVSKGACFWIGGSLTSSSTISFSGVSGTSGYYSYTCAPSAALFGLIPVTTSPLYGRPLGSTCQNAISGSYSASSQKAYKACVTASSSASTVYWISRGDGYEEFRMPYLLSATLAIAFCQSMGGDLGTVKNSTHASNVYSALGGAYWVGYRCNGNTCAWLESSSTVSITSSVGNSLPNAINSNSRVTAQASATDTWLPFLCSRQIQSMSISIVGKCYISLACTANVIPSRTIQWFHLSSDTAQLVFDVSITGVATTITGVGFVSQQTSRSISFTAPGTSGTTSARIVQTSGGYNFFTSVGVSFTVLPLETVSFTGSTATATYFAQQSFTLSITKTSSDTVTVAAAASFSYITATSWTGNVGTLTALVTVAGSYSPTFAVTGQTFYNSATTPSSRSFVILAQSTLAISSPLDVNSILVNGDQFTITATPGSTISTIGGSLTITSTVSSGAPVSLVSGALTWATGASGAKVLTYQATNPGTSAVPVTIAASYSHPQFPGTSQSFTYTVRPKVAITMAGTGVYSTGSSGTVTITVPSIYVAGVSFVLTCAGATISPVSATPSSATFSPSTFVFTISSVRLVRIHRLHDYNFPNTMASIPFTVLGLEAPTFAPTTLISPQTIGAGYSQVVTLSLPSLPEGTTQTTGTVVYNASVFSILPASTFSWTGVDASLATKSITIVAVGLSSTTSPITVTWGTSTSLKLDRTTISVGSISTYQRALVNVTLSRITTYGQLPVTLTVNTSRAPQSSGLLLTCTVPDDFGGGTTSITIAVGATNATASFVPTQQSSVVGIFTCVLSTSNTELLQYDGNITALPCTVFPLRAASISCNDTRLFFASQNALACTVTVAAAAANLFAYSVANSLITFNVQQLALTSSNVASFIVTPVTSASVQDGTSTTIAWSLSDNTFVTPSLSIVVKQALTVSITLPQYIYIGTDTNASANAFVVQFTVSTQPDSPGIVGVVSLSLAGMSFNDTSVTFSSTSSTTQSVLCWGTVSKAYNFQFVVGGSSAFNALTTLVSRTLRPLVVVSSQTIATTNAYIFVGQNTSVTVSVSDVLPGATLTFVPVYYCDGVDVTSSSITASPASVAVSGSTTSASLTVTAVASCTSTTSAAVSLTLVTSSTIVNTSSSQNTTLLLYPKKSTTLAVQPYVYCGGSDNVQFSMTLAGAPNASTYTIRLSTSSTWLQLAGSVFVFTQATSILTLSTIATAPTCPTVATNAVITSTVDASDAVSEYSSPTTQTFTVQVRPQVRVVVPDLTSTAMFVGQTQQVTITLPETPNGGGLTFTATSNASTAATITPTSGLFQNGTTNLTQTFTISGLSPAFVGFSLVWSGSAPQYLPHPSKLWSMEVVALGVVSVSTTPPTSLFSGASAVPIVISTTRIPQPTFVVSVTITPNNATIATASPSTIQWDSTSTTLTAATNILPLTAGTVTFTLTLIAPLGQFNQTLNIVTFSIVVVNDRTIVWTVPSFIYVGAANAVQSNIVINKLPPAGQTLSLSSSVPAAQASGLVVSSISVFSSSTSTSQEVQIQGLAATDNVKLTLINTTVLVLYDVPTPVYTTIRALEVVSFSGLVQAMYVGQTVNFLVTVSRLPTCAGGVLIISPTSNLVSSAVFSTAQLTFSSTDQVKTQQVAVTAVAATLASFPASLTFPFSGSCTTIYTTVSAVSLQVYNTETVTLSLPSTNLDATSYFIYQGDFLQLNISLGTPSIYHTQTVVLLLAFQGASGFLSLSSTTVSLAAGVNRTSVNVTALQPTGSPITLTVTVQSGADVFATTNSLSVRVLARIPISVTFSQSPLQFFVQGVPTTATIQLSGSTALVGDVNVTLSYGPEVAFGFYVFAANSPATSATISINATLLSSAKQLNVSLLGSGAKAYVASVSTWSNVRVQPQRFVLLSGPSSLFLGTANAKTITFSLSPATTDLTNDQVTVTLTSPQQASWGSASVVLSTSVPTATVVFTGTLSGDVSIASYCTVASTSSQYTATVSATPTTITVLPLQKLNVTGFTSVLFNGDSSTFTVELTSTPLSGSLTVVPSLSGVSSSTYVFTPSSFTLDGVNTWSASVTITVSAVFTATMLLTTSNSLEYDSNGASLALQVNSANQIAIFGLPSTVYVGTANSVSFQLSIHAYPSGSSQTTKVAFQYDVQGKFAITPASVSFNSTNPTTQTVLLVGSSPVTNAQLRFTVTDPTAYFDAIQSQVLTVLALETISATISQTLLYVGQATLITVTFSSAPVNGLTLTMFLQQPRTDNQNAYVVLPTTAYTVSPAASIVVIGTTTVTFTITALQPGYNPHLTFSVLKNTESVRYDTSSLPTFDARFVALRTIMVAAPATLYVGLLSTATVTFSVTPDTGSYVAMTASTTSSTLTLATTAVTFNAGDLTKTFSVVPSTLGAYSVIFSVNPSTNNVAYVKQSSPSTWAFNVQNPAVVTLTGKPATLYVGSSNSFYLTISGFGTMSTGETLYINLTCTSPSVTIFPTQVEVGSMTPSFLLYSTSVTTTVCNMTLRSSINRFVLDPVFLGTGAGLSLSFLPLKSSTLAAPSTTTPYVNQWITLAVTIASLPAVGSSLIAKLVYTGSAANVALSPPISWTSQSPSLTQSLSFQGLSPTDANAISVALSNDNTYAALTTSYSIQFLAYVLIDVTPPLQAFVGQRMPILFYPEQVKIFTLTITFSIPGAVSPYITDSSGNPVAGATSNWVVSDSVRQKTAYLQCNVAGDVGVYFTVGGTDAAAFATPTSIVVRCLPVTTVLVNAPANDMVLYYSTAFFSEIAVQILYRPPVGTLIVTPTVVCAQAPSKIVSVEPAVLYFNSSYALQQTIIVNSVAIGGPCDLTFPLTGNTSGYVGNRKFTVTVKPLINISVSNIPSKVYVGASNQVTMSFALDSSAVIPLQYPVTVQLATSAIGQLCVAVSPTALYWAALSSTETLVKTVTVTASCSTSAIQSISATVSAAPNIYKNIVPNAITFSALPLVDVLVTSIPAGQRNFILYVGGVTITLAVAPGDALTSSETMSVVAAYQGSQGSISQLSTVWLPSSTFTTTKQMILTPVSVSPNAVLQFQVTGPPRFNILSPGSWTLQVVGKATVRLTIPTPMITGNDYSVIFTLGSLLDTTEAIVVTPIWYGSSSAFFDRGDAHLVRLLVLPRGAINFQAGYRLVIQVTGSSRFETIAFDGIVVINEANRIISTSLPTQLMKGQTYYLGINIGVLPTNGNTVTVSTSTILGPECITFPNGSTFVFTSTDPNAPTVQTVVVQVTKINCAAANLPFEVNPSSDVTFSRTVAPRVFRTVPAGYVSFDWPTMAYIGSQNAVSGLVLLIQSIDTETSTVSANLSSVGATMTSGTSAFFSYGSAPSVSMGFYHTRAETIGFSFSIYLDGSTTPVATMTQSTQFLALMTLTTSFASSGTVLYTGIVNALTFTVTLNTPMVQTDNNAPRRIRLTVVTNSTTHNSVMVQPQYMEWAVGYSQQQFVYLIGANTLDPYVQFSFQVSGTGSTYVSTIPSSFVLPVSAPLLVTYSALPADMYVGNPVTMTILMPQLTDALKQTLQNTNQAITVGLTVIGDADSLVISPASVTWAVGVNYSSPRFITITGLYASSSPKILTPTILVGPTWMAVKANTAGTTMNNLRSLTISPSATSYSWYTMQDHTIYYSPATVTFHKCNTTYDTALVVSIYPGYIVVSTRTLTRVVSFECFVNDTSYQNPPRTTVTILARKTMAFSPMTLYTYVGVANTFSVTVDPLPSTVLVMSPNLNFTADYFSMSPDALSYGPSSDKILQWSVTGKITSPLLTMAIVVQYTLDEFVDYSHLAVQLQVLPFLTVSIVSVNLVLNTSGPTLWYQAATGTTSYNVVELRFSIPRVTVFDSILIAPNLAEDTNGALRFCSSSQGCTTTTASDYTTSKPIVFDTTTTQRSVYVYATTAALRTLRFDVTNDANCIDYGGNASLVVGTINFQQLETLVVDTSAMKSIVYLGVNNSQQLRLQPTNVPLGSSSAEIVLSLPGNLVGTVLSSGTGFSSSDRGNGQYTLSWTGTAMQVYFLITGIARSTGLVTISLSWRSKPTNFDSLSQSTISVRVNPPISFAVTVPQTSGTVTLSTAATTQLALYVGSTNQITPSISTTVFPVLATDMLTILITSSDPTLLSISPSIINLATSTNNGAKSVSTQIYANPLRQGQQSAAVTVKFHVKDSTTPPEFNRTEYTLDLRIQQLQVLNSSLSTTSPTILAIGAENAVTFTLQPLVDVTLSLNALVTCSDVSFTPVDALSWVNSSDPKRLRISATSATGLSVGRCIIVTRTLAGGDQNIFAQPPFNATIYSLAKPQVVSPAQSLIPLATSVSTTGYNITLTLSGSYFTFADTSLASLLANGGITISSDMSIDEEPASFSALISAQLRGGAAFVTMALSGDKRTMTLQFGPSTVFQSSTLEQVVVTVGRLAIAQQVSVDTTAATTSFQVRGVKSQLLGNTGGFIGSGTSAASIIGSIVSMTSAQQANRLQTISQAFVCPNQDWREQQDNFNWNDQLIPLSFGSNEDLGGFAAVGISDLMVIAACMVLHLCVAWCVYEHRRKGSYADKSFAAALAKVRFPSFLLLPVMFFYQTMIGSGLTTIMYSPRLWFRLIGAFTLVVFGFGIPIAAYTVIGPGFRAEYVTEEEERRRQAKKRYLHHLRTIMGKDAEFTPQQEKLAFGEKDQPVAVNKEGDVPAADTAHASATVVGPGSPGSPSGHASVKERDDLEAFVEPEKKKRSAFGRFMLLFKPTGEWVCEEDPYWIQRYEMFFGEYRGGRHRYLAIDLILTFLLGVVDGIQPISITQCLGRTSAYVVLFGIQFILIVLLRPYRSKFGNMFFILAYFLQFLSMVFVAVAVYRNDPSWGGVDVAVNALVIFGSVLYVKTFLDFLQSLNENFELEKFFEEREDLSPKQIQGKRAEEQVVRNFEAEITTKMIRKQQEMARANIGFLLSGTPQHDGRTLEQIEKDMLDEEQEMQPYDPRKYLAKYRGPDGGEADSDEEDILAEHERSATRSLPRVEVQTTRMTAAHFYDPIEKRLRPVKRLDDRFEKLLAAAKERQQRETAATAGVSNLQNSTRSSSATGAQATPQGMRAPPPVFDDSFL</sequence>
<feature type="transmembrane region" description="Helical" evidence="2">
    <location>
        <begin position="4661"/>
        <end position="4690"/>
    </location>
</feature>
<dbReference type="Proteomes" id="UP000051952">
    <property type="component" value="Unassembled WGS sequence"/>
</dbReference>
<evidence type="ECO:0000256" key="2">
    <source>
        <dbReference type="SAM" id="Phobius"/>
    </source>
</evidence>
<feature type="region of interest" description="Disordered" evidence="1">
    <location>
        <begin position="4836"/>
        <end position="4856"/>
    </location>
</feature>
<name>A0A0S4JAM8_BODSA</name>
<feature type="compositionally biased region" description="Polar residues" evidence="1">
    <location>
        <begin position="5200"/>
        <end position="5220"/>
    </location>
</feature>
<feature type="transmembrane region" description="Helical" evidence="2">
    <location>
        <begin position="4913"/>
        <end position="4930"/>
    </location>
</feature>
<feature type="transmembrane region" description="Helical" evidence="2">
    <location>
        <begin position="4742"/>
        <end position="4766"/>
    </location>
</feature>
<keyword evidence="2" id="KW-0472">Membrane</keyword>
<feature type="transmembrane region" description="Helical" evidence="2">
    <location>
        <begin position="4971"/>
        <end position="4990"/>
    </location>
</feature>
<feature type="transmembrane region" description="Helical" evidence="2">
    <location>
        <begin position="44"/>
        <end position="64"/>
    </location>
</feature>
<dbReference type="SUPFAM" id="SSF56436">
    <property type="entry name" value="C-type lectin-like"/>
    <property type="match status" value="1"/>
</dbReference>
<gene>
    <name evidence="3" type="ORF">BSAL_09030</name>
</gene>
<reference evidence="4" key="1">
    <citation type="submission" date="2015-09" db="EMBL/GenBank/DDBJ databases">
        <authorList>
            <consortium name="Pathogen Informatics"/>
        </authorList>
    </citation>
    <scope>NUCLEOTIDE SEQUENCE [LARGE SCALE GENOMIC DNA]</scope>
    <source>
        <strain evidence="4">Lake Konstanz</strain>
    </source>
</reference>
<dbReference type="InterPro" id="IPR016187">
    <property type="entry name" value="CTDL_fold"/>
</dbReference>
<protein>
    <submittedName>
        <fullName evidence="3">Membrane-associated protein, putative</fullName>
    </submittedName>
</protein>
<feature type="region of interest" description="Disordered" evidence="1">
    <location>
        <begin position="5189"/>
        <end position="5235"/>
    </location>
</feature>
<evidence type="ECO:0000256" key="1">
    <source>
        <dbReference type="SAM" id="MobiDB-lite"/>
    </source>
</evidence>
<organism evidence="3 4">
    <name type="scientific">Bodo saltans</name>
    <name type="common">Flagellated protozoan</name>
    <dbReference type="NCBI Taxonomy" id="75058"/>
    <lineage>
        <taxon>Eukaryota</taxon>
        <taxon>Discoba</taxon>
        <taxon>Euglenozoa</taxon>
        <taxon>Kinetoplastea</taxon>
        <taxon>Metakinetoplastina</taxon>
        <taxon>Eubodonida</taxon>
        <taxon>Bodonidae</taxon>
        <taxon>Bodo</taxon>
    </lineage>
</organism>
<evidence type="ECO:0000313" key="4">
    <source>
        <dbReference type="Proteomes" id="UP000051952"/>
    </source>
</evidence>
<keyword evidence="2" id="KW-0812">Transmembrane</keyword>
<dbReference type="VEuPathDB" id="TriTrypDB:BSAL_61800"/>
<keyword evidence="2" id="KW-1133">Transmembrane helix</keyword>
<keyword evidence="4" id="KW-1185">Reference proteome</keyword>
<accession>A0A0S4JAM8</accession>
<proteinExistence type="predicted"/>
<feature type="transmembrane region" description="Helical" evidence="2">
    <location>
        <begin position="4996"/>
        <end position="5015"/>
    </location>
</feature>